<evidence type="ECO:0000313" key="2">
    <source>
        <dbReference type="EMBL" id="WLR97865.1"/>
    </source>
</evidence>
<dbReference type="RefSeq" id="WP_306037779.1">
    <property type="nucleotide sequence ID" value="NZ_CP132302.1"/>
</dbReference>
<dbReference type="EMBL" id="CP132302">
    <property type="protein sequence ID" value="WLR97865.1"/>
    <property type="molecule type" value="Genomic_DNA"/>
</dbReference>
<accession>A0AA50CKS1</accession>
<name>A0AA50CKS1_9HYPH</name>
<evidence type="ECO:0000256" key="1">
    <source>
        <dbReference type="SAM" id="MobiDB-lite"/>
    </source>
</evidence>
<dbReference type="AlphaFoldDB" id="A0AA50CKS1"/>
<gene>
    <name evidence="2" type="ORF">Q9313_02210</name>
</gene>
<reference evidence="2 3" key="1">
    <citation type="submission" date="2023-08" db="EMBL/GenBank/DDBJ databases">
        <title>Pathogen: clinical or host-associated sample.</title>
        <authorList>
            <person name="Hergert J."/>
            <person name="Casey R."/>
            <person name="Wagner J."/>
            <person name="Young E.L."/>
            <person name="Oakeson K.F."/>
        </authorList>
    </citation>
    <scope>NUCLEOTIDE SEQUENCE [LARGE SCALE GENOMIC DNA]</scope>
    <source>
        <strain evidence="2 3">1760953</strain>
    </source>
</reference>
<feature type="compositionally biased region" description="Acidic residues" evidence="1">
    <location>
        <begin position="52"/>
        <end position="61"/>
    </location>
</feature>
<protein>
    <submittedName>
        <fullName evidence="2">Uncharacterized protein</fullName>
    </submittedName>
</protein>
<evidence type="ECO:0000313" key="3">
    <source>
        <dbReference type="Proteomes" id="UP001234585"/>
    </source>
</evidence>
<feature type="region of interest" description="Disordered" evidence="1">
    <location>
        <begin position="46"/>
        <end position="72"/>
    </location>
</feature>
<keyword evidence="3" id="KW-1185">Reference proteome</keyword>
<organism evidence="2 3">
    <name type="scientific">Shinella sumterensis</name>
    <dbReference type="NCBI Taxonomy" id="1967501"/>
    <lineage>
        <taxon>Bacteria</taxon>
        <taxon>Pseudomonadati</taxon>
        <taxon>Pseudomonadota</taxon>
        <taxon>Alphaproteobacteria</taxon>
        <taxon>Hyphomicrobiales</taxon>
        <taxon>Rhizobiaceae</taxon>
        <taxon>Shinella</taxon>
    </lineage>
</organism>
<proteinExistence type="predicted"/>
<dbReference type="Proteomes" id="UP001234585">
    <property type="component" value="Chromosome"/>
</dbReference>
<sequence>MDGDDWRTALRLEIEKAVDDAVIAGGTQSDIFAEILSEVDRLRAALERDPDPAEDDTDEIGEPSNDWPSAEP</sequence>